<dbReference type="InterPro" id="IPR011042">
    <property type="entry name" value="6-blade_b-propeller_TolB-like"/>
</dbReference>
<feature type="signal peptide" evidence="1">
    <location>
        <begin position="1"/>
        <end position="41"/>
    </location>
</feature>
<protein>
    <recommendedName>
        <fullName evidence="4">NHL repeat-containing protein</fullName>
    </recommendedName>
</protein>
<evidence type="ECO:0000313" key="2">
    <source>
        <dbReference type="EMBL" id="QKE92049.1"/>
    </source>
</evidence>
<keyword evidence="1" id="KW-0732">Signal</keyword>
<dbReference type="KEGG" id="lck:HN018_20210"/>
<proteinExistence type="predicted"/>
<name>A0A6M8HU40_9PROT</name>
<dbReference type="Gene3D" id="2.120.10.30">
    <property type="entry name" value="TolB, C-terminal domain"/>
    <property type="match status" value="1"/>
</dbReference>
<dbReference type="EMBL" id="CP053708">
    <property type="protein sequence ID" value="QKE92049.1"/>
    <property type="molecule type" value="Genomic_DNA"/>
</dbReference>
<dbReference type="AlphaFoldDB" id="A0A6M8HU40"/>
<evidence type="ECO:0000256" key="1">
    <source>
        <dbReference type="SAM" id="SignalP"/>
    </source>
</evidence>
<organism evidence="2 3">
    <name type="scientific">Lichenicola cladoniae</name>
    <dbReference type="NCBI Taxonomy" id="1484109"/>
    <lineage>
        <taxon>Bacteria</taxon>
        <taxon>Pseudomonadati</taxon>
        <taxon>Pseudomonadota</taxon>
        <taxon>Alphaproteobacteria</taxon>
        <taxon>Acetobacterales</taxon>
        <taxon>Acetobacteraceae</taxon>
        <taxon>Lichenicola</taxon>
    </lineage>
</organism>
<evidence type="ECO:0000313" key="3">
    <source>
        <dbReference type="Proteomes" id="UP000500767"/>
    </source>
</evidence>
<dbReference type="RefSeq" id="WP_171833731.1">
    <property type="nucleotide sequence ID" value="NZ_CP053708.1"/>
</dbReference>
<keyword evidence="3" id="KW-1185">Reference proteome</keyword>
<gene>
    <name evidence="2" type="ORF">HN018_20210</name>
</gene>
<dbReference type="SUPFAM" id="SSF63829">
    <property type="entry name" value="Calcium-dependent phosphotriesterase"/>
    <property type="match status" value="1"/>
</dbReference>
<feature type="chain" id="PRO_5026914041" description="NHL repeat-containing protein" evidence="1">
    <location>
        <begin position="42"/>
        <end position="391"/>
    </location>
</feature>
<dbReference type="Proteomes" id="UP000500767">
    <property type="component" value="Chromosome"/>
</dbReference>
<accession>A0A6M8HU40</accession>
<reference evidence="2 3" key="1">
    <citation type="journal article" date="2014" name="World J. Microbiol. Biotechnol.">
        <title>Biodiversity and physiological characteristics of Antarctic and Arctic lichens-associated bacteria.</title>
        <authorList>
            <person name="Lee Y.M."/>
            <person name="Kim E.H."/>
            <person name="Lee H.K."/>
            <person name="Hong S.G."/>
        </authorList>
    </citation>
    <scope>NUCLEOTIDE SEQUENCE [LARGE SCALE GENOMIC DNA]</scope>
    <source>
        <strain evidence="2 3">PAMC 26569</strain>
    </source>
</reference>
<evidence type="ECO:0008006" key="4">
    <source>
        <dbReference type="Google" id="ProtNLM"/>
    </source>
</evidence>
<sequence>MTYSRRLVPARLPASLRTGRFPAAFCVIGMAVLASTTPGMAAEAPSFLSRFKHHTTVASTVPANGDQNPYAVFVSPVSKGRLVKDQVLVGNFNNAGNLQGLGTTIVQVDPATQAISLFASVPQKLDKCPGGVGLTTALAVLKSGWVIIGSLPSTDGTTATKGDGCLLLFDADGKLADVWTSPKINGPWGNMAVIDKGTSATLFVSNAGFGVGAPPAGAAPIVSKATVVRVELQIPDGGKPHVTAMTVVADGFGEAADKSVFIIGPTGIALGAKGSIYVSDAIGNRIVSIPDALTRTDSAGTGTEITRDGLLKRPLALVNVPNGNLLVANGLNGQVVEIDPVGRRQVGAQWVDVDKAQQPPGSGDLFGLAVTPKGDGFYYVEDDMNTLVLAH</sequence>